<dbReference type="Proteomes" id="UP001596472">
    <property type="component" value="Unassembled WGS sequence"/>
</dbReference>
<dbReference type="InterPro" id="IPR052021">
    <property type="entry name" value="Type-I_RS_S_subunit"/>
</dbReference>
<dbReference type="GO" id="GO:0004519">
    <property type="term" value="F:endonuclease activity"/>
    <property type="evidence" value="ECO:0007669"/>
    <property type="project" value="UniProtKB-KW"/>
</dbReference>
<name>A0ABW2L3K4_9BACT</name>
<dbReference type="CDD" id="cd17280">
    <property type="entry name" value="RMtype1_S_MspEN3ORF6650P_TRD2-CR2_like"/>
    <property type="match status" value="1"/>
</dbReference>
<protein>
    <submittedName>
        <fullName evidence="5">Restriction endonuclease subunit S</fullName>
        <ecNumber evidence="5">3.1.21.-</ecNumber>
    </submittedName>
</protein>
<accession>A0ABW2L3K4</accession>
<evidence type="ECO:0000256" key="1">
    <source>
        <dbReference type="ARBA" id="ARBA00010923"/>
    </source>
</evidence>
<evidence type="ECO:0000313" key="5">
    <source>
        <dbReference type="EMBL" id="MFC7336131.1"/>
    </source>
</evidence>
<proteinExistence type="inferred from homology"/>
<organism evidence="5 6">
    <name type="scientific">Haloferula chungangensis</name>
    <dbReference type="NCBI Taxonomy" id="1048331"/>
    <lineage>
        <taxon>Bacteria</taxon>
        <taxon>Pseudomonadati</taxon>
        <taxon>Verrucomicrobiota</taxon>
        <taxon>Verrucomicrobiia</taxon>
        <taxon>Verrucomicrobiales</taxon>
        <taxon>Verrucomicrobiaceae</taxon>
        <taxon>Haloferula</taxon>
    </lineage>
</organism>
<dbReference type="Pfam" id="PF01420">
    <property type="entry name" value="Methylase_S"/>
    <property type="match status" value="2"/>
</dbReference>
<keyword evidence="6" id="KW-1185">Reference proteome</keyword>
<keyword evidence="3" id="KW-0238">DNA-binding</keyword>
<reference evidence="6" key="1">
    <citation type="journal article" date="2019" name="Int. J. Syst. Evol. Microbiol.">
        <title>The Global Catalogue of Microorganisms (GCM) 10K type strain sequencing project: providing services to taxonomists for standard genome sequencing and annotation.</title>
        <authorList>
            <consortium name="The Broad Institute Genomics Platform"/>
            <consortium name="The Broad Institute Genome Sequencing Center for Infectious Disease"/>
            <person name="Wu L."/>
            <person name="Ma J."/>
        </authorList>
    </citation>
    <scope>NUCLEOTIDE SEQUENCE [LARGE SCALE GENOMIC DNA]</scope>
    <source>
        <strain evidence="6">CGMCC 4.1467</strain>
    </source>
</reference>
<evidence type="ECO:0000256" key="3">
    <source>
        <dbReference type="ARBA" id="ARBA00023125"/>
    </source>
</evidence>
<dbReference type="PANTHER" id="PTHR30408:SF12">
    <property type="entry name" value="TYPE I RESTRICTION ENZYME MJAVIII SPECIFICITY SUBUNIT"/>
    <property type="match status" value="1"/>
</dbReference>
<comment type="caution">
    <text evidence="5">The sequence shown here is derived from an EMBL/GenBank/DDBJ whole genome shotgun (WGS) entry which is preliminary data.</text>
</comment>
<dbReference type="InterPro" id="IPR000055">
    <property type="entry name" value="Restrct_endonuc_typeI_TRD"/>
</dbReference>
<dbReference type="RefSeq" id="WP_379708940.1">
    <property type="nucleotide sequence ID" value="NZ_JBHTBS010000001.1"/>
</dbReference>
<sequence>MKPYPKTKPSGVEWLGDVPEHWVTQKITFGFSRIGSGTTPKSDSSEFYDGDTPWVTTSELRETVITGTKKALSKEALSIYTALRVYPIGTLLFAMYGATIGRLGILGIPATVNQACCAFAEPRLFDSKFAYYWLWMRRPILISLSTGGGQPNLSQDDLRRIRIPTPPLLEQTAIAAYLDRETGRIDELVGKKRDLIERLKEKRNALISRTVTRGLPADLPPATLAKLEALAGQKLPLNSPLKPSGIDWLGDVPEHWEVRRAKHICDGIVDCKNRTPDYYEDGDFIVLRTTDVKNGKIDLHNALRTDGVNFKEWTLRGAPRKDDVFFTREAPAGEAALFDGKYPVCMGQRMMYFRVTAGKLDARYLLLYFYSDAAKTYIQGEAGGSTVTHLRLGQVYNFPLVQPPIGEQRAIAAYLDEEAARLDALVGKVEAAIERLKEYRSALITAAVTGKIDVRTSSIST</sequence>
<keyword evidence="5" id="KW-0255">Endonuclease</keyword>
<dbReference type="InterPro" id="IPR044946">
    <property type="entry name" value="Restrct_endonuc_typeI_TRD_sf"/>
</dbReference>
<keyword evidence="5" id="KW-0378">Hydrolase</keyword>
<dbReference type="Gene3D" id="3.90.220.20">
    <property type="entry name" value="DNA methylase specificity domains"/>
    <property type="match status" value="2"/>
</dbReference>
<gene>
    <name evidence="5" type="ORF">ACFQY0_02990</name>
</gene>
<dbReference type="GO" id="GO:0016787">
    <property type="term" value="F:hydrolase activity"/>
    <property type="evidence" value="ECO:0007669"/>
    <property type="project" value="UniProtKB-KW"/>
</dbReference>
<comment type="similarity">
    <text evidence="1">Belongs to the type-I restriction system S methylase family.</text>
</comment>
<keyword evidence="2" id="KW-0680">Restriction system</keyword>
<evidence type="ECO:0000256" key="2">
    <source>
        <dbReference type="ARBA" id="ARBA00022747"/>
    </source>
</evidence>
<dbReference type="SUPFAM" id="SSF116734">
    <property type="entry name" value="DNA methylase specificity domain"/>
    <property type="match status" value="2"/>
</dbReference>
<dbReference type="PANTHER" id="PTHR30408">
    <property type="entry name" value="TYPE-1 RESTRICTION ENZYME ECOKI SPECIFICITY PROTEIN"/>
    <property type="match status" value="1"/>
</dbReference>
<evidence type="ECO:0000313" key="6">
    <source>
        <dbReference type="Proteomes" id="UP001596472"/>
    </source>
</evidence>
<keyword evidence="5" id="KW-0540">Nuclease</keyword>
<dbReference type="EC" id="3.1.21.-" evidence="5"/>
<dbReference type="Gene3D" id="1.10.287.1120">
    <property type="entry name" value="Bipartite methylase S protein"/>
    <property type="match status" value="1"/>
</dbReference>
<dbReference type="EMBL" id="JBHTBS010000001">
    <property type="protein sequence ID" value="MFC7336131.1"/>
    <property type="molecule type" value="Genomic_DNA"/>
</dbReference>
<feature type="domain" description="Type I restriction modification DNA specificity" evidence="4">
    <location>
        <begin position="253"/>
        <end position="434"/>
    </location>
</feature>
<evidence type="ECO:0000259" key="4">
    <source>
        <dbReference type="Pfam" id="PF01420"/>
    </source>
</evidence>
<feature type="domain" description="Type I restriction modification DNA specificity" evidence="4">
    <location>
        <begin position="30"/>
        <end position="197"/>
    </location>
</feature>